<evidence type="ECO:0000259" key="2">
    <source>
        <dbReference type="Pfam" id="PF15353"/>
    </source>
</evidence>
<dbReference type="Proteomes" id="UP000466442">
    <property type="component" value="Unassembled WGS sequence"/>
</dbReference>
<proteinExistence type="predicted"/>
<feature type="region of interest" description="Disordered" evidence="1">
    <location>
        <begin position="176"/>
        <end position="206"/>
    </location>
</feature>
<feature type="compositionally biased region" description="Basic residues" evidence="1">
    <location>
        <begin position="139"/>
        <end position="148"/>
    </location>
</feature>
<evidence type="ECO:0000313" key="5">
    <source>
        <dbReference type="Proteomes" id="UP000466442"/>
    </source>
</evidence>
<dbReference type="Pfam" id="PF16002">
    <property type="entry name" value="Headcase"/>
    <property type="match status" value="1"/>
</dbReference>
<evidence type="ECO:0000313" key="4">
    <source>
        <dbReference type="EMBL" id="KAF6208093.1"/>
    </source>
</evidence>
<dbReference type="AlphaFoldDB" id="A0A8S9XGJ4"/>
<comment type="caution">
    <text evidence="4">The sequence shown here is derived from an EMBL/GenBank/DDBJ whole genome shotgun (WGS) entry which is preliminary data.</text>
</comment>
<evidence type="ECO:0000259" key="3">
    <source>
        <dbReference type="Pfam" id="PF16002"/>
    </source>
</evidence>
<dbReference type="OrthoDB" id="10012848at2759"/>
<feature type="domain" description="Headcase N-terminal" evidence="2">
    <location>
        <begin position="24"/>
        <end position="82"/>
    </location>
</feature>
<feature type="compositionally biased region" description="Low complexity" evidence="1">
    <location>
        <begin position="185"/>
        <end position="206"/>
    </location>
</feature>
<dbReference type="Pfam" id="PF15353">
    <property type="entry name" value="HECA_N"/>
    <property type="match status" value="1"/>
</dbReference>
<dbReference type="PANTHER" id="PTHR13425">
    <property type="entry name" value="HEADCASE PROTEIN"/>
    <property type="match status" value="1"/>
</dbReference>
<sequence length="313" mass="34311">MGCMRCKPWSAWNRTLFETNSVTRCCVPTECLRSQALIPLEDLRETIRVTCNNDQCPMGRYMHRECFEAWEQTVLTYLKVVRTSAVLVGAAAASESLDEEGLRPGVQSLQLPVRTGPPQEGPGLVAAPPGSEPGTTITSRRKKKRNKNGRPNLPMGNGTVLNGSVLHVRSDSILSPSDLRARTGSLSSSTGSSSPPASASSISPVHSSAVKRKTKIEFFSDRHSAINGNGIFSRRQDFSTFNALPKHKLNSYHIKGRDDLVTDPKSCLAIPEIAQSLHPSEISVFAELSRTLQFSKRTRKAVTCAEIETTRYL</sequence>
<dbReference type="InterPro" id="IPR026066">
    <property type="entry name" value="Headcase"/>
</dbReference>
<organism evidence="4 5">
    <name type="scientific">Apolygus lucorum</name>
    <name type="common">Small green plant bug</name>
    <name type="synonym">Lygocoris lucorum</name>
    <dbReference type="NCBI Taxonomy" id="248454"/>
    <lineage>
        <taxon>Eukaryota</taxon>
        <taxon>Metazoa</taxon>
        <taxon>Ecdysozoa</taxon>
        <taxon>Arthropoda</taxon>
        <taxon>Hexapoda</taxon>
        <taxon>Insecta</taxon>
        <taxon>Pterygota</taxon>
        <taxon>Neoptera</taxon>
        <taxon>Paraneoptera</taxon>
        <taxon>Hemiptera</taxon>
        <taxon>Heteroptera</taxon>
        <taxon>Panheteroptera</taxon>
        <taxon>Cimicomorpha</taxon>
        <taxon>Miridae</taxon>
        <taxon>Mirini</taxon>
        <taxon>Apolygus</taxon>
    </lineage>
</organism>
<dbReference type="InterPro" id="IPR054537">
    <property type="entry name" value="HECA_N"/>
</dbReference>
<feature type="region of interest" description="Disordered" evidence="1">
    <location>
        <begin position="97"/>
        <end position="161"/>
    </location>
</feature>
<keyword evidence="5" id="KW-1185">Reference proteome</keyword>
<accession>A0A8S9XGJ4</accession>
<gene>
    <name evidence="4" type="ORF">GE061_016543</name>
</gene>
<dbReference type="InterPro" id="IPR031947">
    <property type="entry name" value="Headcase_mid"/>
</dbReference>
<reference evidence="4" key="1">
    <citation type="journal article" date="2021" name="Mol. Ecol. Resour.">
        <title>Apolygus lucorum genome provides insights into omnivorousness and mesophyll feeding.</title>
        <authorList>
            <person name="Liu Y."/>
            <person name="Liu H."/>
            <person name="Wang H."/>
            <person name="Huang T."/>
            <person name="Liu B."/>
            <person name="Yang B."/>
            <person name="Yin L."/>
            <person name="Li B."/>
            <person name="Zhang Y."/>
            <person name="Zhang S."/>
            <person name="Jiang F."/>
            <person name="Zhang X."/>
            <person name="Ren Y."/>
            <person name="Wang B."/>
            <person name="Wang S."/>
            <person name="Lu Y."/>
            <person name="Wu K."/>
            <person name="Fan W."/>
            <person name="Wang G."/>
        </authorList>
    </citation>
    <scope>NUCLEOTIDE SEQUENCE</scope>
    <source>
        <strain evidence="4">12Hb</strain>
    </source>
</reference>
<evidence type="ECO:0000256" key="1">
    <source>
        <dbReference type="SAM" id="MobiDB-lite"/>
    </source>
</evidence>
<dbReference type="EMBL" id="WIXP02000007">
    <property type="protein sequence ID" value="KAF6208093.1"/>
    <property type="molecule type" value="Genomic_DNA"/>
</dbReference>
<name>A0A8S9XGJ4_APOLU</name>
<dbReference type="PANTHER" id="PTHR13425:SF3">
    <property type="entry name" value="HEADCASE PROTEIN HOMOLOG"/>
    <property type="match status" value="1"/>
</dbReference>
<feature type="domain" description="Headcase middle" evidence="3">
    <location>
        <begin position="226"/>
        <end position="260"/>
    </location>
</feature>
<protein>
    <submittedName>
        <fullName evidence="4">Uncharacterized protein</fullName>
    </submittedName>
</protein>